<protein>
    <submittedName>
        <fullName evidence="1">Uncharacterized protein</fullName>
    </submittedName>
</protein>
<accession>A0AC61DGV1</accession>
<dbReference type="Proteomes" id="UP000224460">
    <property type="component" value="Unassembled WGS sequence"/>
</dbReference>
<keyword evidence="2" id="KW-1185">Reference proteome</keyword>
<gene>
    <name evidence="1" type="ORF">CS063_01040</name>
</gene>
<name>A0AC61DGV1_9FIRM</name>
<sequence length="353" mass="38737">MKRTVQHFYGCLMGGAIGDALGAPIAFMKYDMIQGLYGEKGLEYLIIPQGIPQAFISDHTQMTLFTAEGLLRSKVKAHKNQEPLDLNTTLRGVFRAYLRWLYTQGLATPHWNAKDYDGWLIKVKGLHAYREPGLTSITTLGRGVMGSIKKPINDSKGCGGIMRISPVGLIEGEEKVFDMGANIAAITHSHPTGYLASGTLATVIHYLVEGQEIEEAINKAFCILKGQEKSEECVGAINKALELAASGQPTREKLQSLGQGFLAEEALAMAIYCVLSYPNDFMAALRLAINHDGNSGTIGALTGNILGTYVGIENIDVNFIDKVELNKEIQLIAEDLWKGYEDTSEWEMKYPAW</sequence>
<reference evidence="1" key="1">
    <citation type="submission" date="2017-10" db="EMBL/GenBank/DDBJ databases">
        <title>Genome sequence of cellulolytic Lachnospiraceae bacterium XHS1971 isolated from hotspring sediment.</title>
        <authorList>
            <person name="Vasudevan G."/>
            <person name="Joshi A.J."/>
            <person name="Hivarkar S."/>
            <person name="Lanjekar V.B."/>
            <person name="Dhakephalkar P.K."/>
            <person name="Dagar S."/>
        </authorList>
    </citation>
    <scope>NUCLEOTIDE SEQUENCE</scope>
    <source>
        <strain evidence="1">XHS1971</strain>
    </source>
</reference>
<organism evidence="1 2">
    <name type="scientific">Sporanaerobium hydrogeniformans</name>
    <dbReference type="NCBI Taxonomy" id="3072179"/>
    <lineage>
        <taxon>Bacteria</taxon>
        <taxon>Bacillati</taxon>
        <taxon>Bacillota</taxon>
        <taxon>Clostridia</taxon>
        <taxon>Lachnospirales</taxon>
        <taxon>Lachnospiraceae</taxon>
        <taxon>Sporanaerobium</taxon>
    </lineage>
</organism>
<comment type="caution">
    <text evidence="1">The sequence shown here is derived from an EMBL/GenBank/DDBJ whole genome shotgun (WGS) entry which is preliminary data.</text>
</comment>
<proteinExistence type="predicted"/>
<evidence type="ECO:0000313" key="1">
    <source>
        <dbReference type="EMBL" id="PHV72095.1"/>
    </source>
</evidence>
<dbReference type="EMBL" id="PEDL01000001">
    <property type="protein sequence ID" value="PHV72095.1"/>
    <property type="molecule type" value="Genomic_DNA"/>
</dbReference>
<evidence type="ECO:0000313" key="2">
    <source>
        <dbReference type="Proteomes" id="UP000224460"/>
    </source>
</evidence>